<keyword evidence="1" id="KW-0472">Membrane</keyword>
<dbReference type="EMBL" id="JBHUDM010000002">
    <property type="protein sequence ID" value="MFD1642175.1"/>
    <property type="molecule type" value="Genomic_DNA"/>
</dbReference>
<evidence type="ECO:0000256" key="1">
    <source>
        <dbReference type="SAM" id="Phobius"/>
    </source>
</evidence>
<sequence>MVVSLFDDPVVLGLIVVLVAFVFFGYLLMRRTVMGLREGYEDGQRRD</sequence>
<evidence type="ECO:0000313" key="3">
    <source>
        <dbReference type="Proteomes" id="UP001597052"/>
    </source>
</evidence>
<dbReference type="Pfam" id="PF25258">
    <property type="entry name" value="DUF7859"/>
    <property type="match status" value="1"/>
</dbReference>
<gene>
    <name evidence="2" type="ORF">ACFSBW_09860</name>
</gene>
<name>A0ABD6D8P9_9EURY</name>
<dbReference type="RefSeq" id="WP_256395454.1">
    <property type="nucleotide sequence ID" value="NZ_JANHDJ010000002.1"/>
</dbReference>
<keyword evidence="1" id="KW-0812">Transmembrane</keyword>
<comment type="caution">
    <text evidence="2">The sequence shown here is derived from an EMBL/GenBank/DDBJ whole genome shotgun (WGS) entry which is preliminary data.</text>
</comment>
<dbReference type="AlphaFoldDB" id="A0ABD6D8P9"/>
<keyword evidence="1" id="KW-1133">Transmembrane helix</keyword>
<dbReference type="Proteomes" id="UP001597052">
    <property type="component" value="Unassembled WGS sequence"/>
</dbReference>
<dbReference type="InterPro" id="IPR057181">
    <property type="entry name" value="DUF7859"/>
</dbReference>
<organism evidence="2 3">
    <name type="scientific">Halohasta litorea</name>
    <dbReference type="NCBI Taxonomy" id="869891"/>
    <lineage>
        <taxon>Archaea</taxon>
        <taxon>Methanobacteriati</taxon>
        <taxon>Methanobacteriota</taxon>
        <taxon>Stenosarchaea group</taxon>
        <taxon>Halobacteria</taxon>
        <taxon>Halobacteriales</taxon>
        <taxon>Haloferacaceae</taxon>
        <taxon>Halohasta</taxon>
    </lineage>
</organism>
<feature type="transmembrane region" description="Helical" evidence="1">
    <location>
        <begin position="12"/>
        <end position="29"/>
    </location>
</feature>
<proteinExistence type="predicted"/>
<protein>
    <submittedName>
        <fullName evidence="2">Uncharacterized protein</fullName>
    </submittedName>
</protein>
<accession>A0ABD6D8P9</accession>
<keyword evidence="3" id="KW-1185">Reference proteome</keyword>
<evidence type="ECO:0000313" key="2">
    <source>
        <dbReference type="EMBL" id="MFD1642175.1"/>
    </source>
</evidence>
<reference evidence="2 3" key="1">
    <citation type="journal article" date="2019" name="Int. J. Syst. Evol. Microbiol.">
        <title>The Global Catalogue of Microorganisms (GCM) 10K type strain sequencing project: providing services to taxonomists for standard genome sequencing and annotation.</title>
        <authorList>
            <consortium name="The Broad Institute Genomics Platform"/>
            <consortium name="The Broad Institute Genome Sequencing Center for Infectious Disease"/>
            <person name="Wu L."/>
            <person name="Ma J."/>
        </authorList>
    </citation>
    <scope>NUCLEOTIDE SEQUENCE [LARGE SCALE GENOMIC DNA]</scope>
    <source>
        <strain evidence="2 3">CGMCC 1.10593</strain>
    </source>
</reference>